<sequence>MLPSLKAAFTLLSLLQLISSVPVTPRPTLQPQKILKEVIHLIQKDFSGVQVPCNDTRVAQVPFTDQKMQDQELLCQAVLALKTVTRCKDKYEPLITNLNRLHDRKRCHPKNENEIYLRHFLPALGNFTQGLFRRRGLSLKQ</sequence>
<feature type="signal peptide" evidence="1">
    <location>
        <begin position="1"/>
        <end position="20"/>
    </location>
</feature>
<evidence type="ECO:0000313" key="3">
    <source>
        <dbReference type="Proteomes" id="UP000694401"/>
    </source>
</evidence>
<dbReference type="InterPro" id="IPR002354">
    <property type="entry name" value="IL-4"/>
</dbReference>
<protein>
    <recommendedName>
        <fullName evidence="4">Lymphocyte stimulatory factor 1</fullName>
    </recommendedName>
</protein>
<reference evidence="2" key="1">
    <citation type="submission" date="2025-08" db="UniProtKB">
        <authorList>
            <consortium name="Ensembl"/>
        </authorList>
    </citation>
    <scope>IDENTIFICATION</scope>
</reference>
<dbReference type="Ensembl" id="ENSZLMT00000016793.1">
    <property type="protein sequence ID" value="ENSZLMP00000016341.1"/>
    <property type="gene ID" value="ENSZLMG00000011367.1"/>
</dbReference>
<dbReference type="SUPFAM" id="SSF47266">
    <property type="entry name" value="4-helical cytokines"/>
    <property type="match status" value="1"/>
</dbReference>
<evidence type="ECO:0000313" key="2">
    <source>
        <dbReference type="Ensembl" id="ENSZLMP00000016341.1"/>
    </source>
</evidence>
<dbReference type="PANTHER" id="PTHR47401">
    <property type="entry name" value="INTERLEUKIN-4"/>
    <property type="match status" value="1"/>
</dbReference>
<evidence type="ECO:0000256" key="1">
    <source>
        <dbReference type="SAM" id="SignalP"/>
    </source>
</evidence>
<dbReference type="GO" id="GO:0006955">
    <property type="term" value="P:immune response"/>
    <property type="evidence" value="ECO:0007669"/>
    <property type="project" value="InterPro"/>
</dbReference>
<dbReference type="Proteomes" id="UP000694401">
    <property type="component" value="Unassembled WGS sequence"/>
</dbReference>
<keyword evidence="3" id="KW-1185">Reference proteome</keyword>
<dbReference type="InterPro" id="IPR009079">
    <property type="entry name" value="4_helix_cytokine-like_core"/>
</dbReference>
<evidence type="ECO:0008006" key="4">
    <source>
        <dbReference type="Google" id="ProtNLM"/>
    </source>
</evidence>
<dbReference type="GO" id="GO:0005576">
    <property type="term" value="C:extracellular region"/>
    <property type="evidence" value="ECO:0007669"/>
    <property type="project" value="InterPro"/>
</dbReference>
<organism evidence="2 3">
    <name type="scientific">Zosterops lateralis melanops</name>
    <dbReference type="NCBI Taxonomy" id="1220523"/>
    <lineage>
        <taxon>Eukaryota</taxon>
        <taxon>Metazoa</taxon>
        <taxon>Chordata</taxon>
        <taxon>Craniata</taxon>
        <taxon>Vertebrata</taxon>
        <taxon>Euteleostomi</taxon>
        <taxon>Archelosauria</taxon>
        <taxon>Archosauria</taxon>
        <taxon>Dinosauria</taxon>
        <taxon>Saurischia</taxon>
        <taxon>Theropoda</taxon>
        <taxon>Coelurosauria</taxon>
        <taxon>Aves</taxon>
        <taxon>Neognathae</taxon>
        <taxon>Neoaves</taxon>
        <taxon>Telluraves</taxon>
        <taxon>Australaves</taxon>
        <taxon>Passeriformes</taxon>
        <taxon>Sylvioidea</taxon>
        <taxon>Zosteropidae</taxon>
        <taxon>Zosterops</taxon>
    </lineage>
</organism>
<reference evidence="2" key="2">
    <citation type="submission" date="2025-09" db="UniProtKB">
        <authorList>
            <consortium name="Ensembl"/>
        </authorList>
    </citation>
    <scope>IDENTIFICATION</scope>
</reference>
<accession>A0A8D2PSE3</accession>
<feature type="chain" id="PRO_5034131851" description="Lymphocyte stimulatory factor 1" evidence="1">
    <location>
        <begin position="21"/>
        <end position="141"/>
    </location>
</feature>
<proteinExistence type="predicted"/>
<dbReference type="AlphaFoldDB" id="A0A8D2PSE3"/>
<name>A0A8D2PSE3_ZOSLA</name>
<dbReference type="GO" id="GO:0005136">
    <property type="term" value="F:interleukin-4 receptor binding"/>
    <property type="evidence" value="ECO:0007669"/>
    <property type="project" value="InterPro"/>
</dbReference>
<dbReference type="GO" id="GO:0008083">
    <property type="term" value="F:growth factor activity"/>
    <property type="evidence" value="ECO:0007669"/>
    <property type="project" value="InterPro"/>
</dbReference>
<dbReference type="Gene3D" id="1.20.1250.10">
    <property type="match status" value="1"/>
</dbReference>
<keyword evidence="1" id="KW-0732">Signal</keyword>
<dbReference type="PANTHER" id="PTHR47401:SF1">
    <property type="entry name" value="INTERLEUKIN-4"/>
    <property type="match status" value="1"/>
</dbReference>